<dbReference type="InterPro" id="IPR043519">
    <property type="entry name" value="NT_sf"/>
</dbReference>
<evidence type="ECO:0000256" key="7">
    <source>
        <dbReference type="ARBA" id="ARBA00047968"/>
    </source>
</evidence>
<evidence type="ECO:0000256" key="1">
    <source>
        <dbReference type="ARBA" id="ARBA00022679"/>
    </source>
</evidence>
<comment type="similarity">
    <text evidence="8">Belongs to the GlnD family.</text>
</comment>
<comment type="domain">
    <text evidence="8">Has four distinct domains: an N-terminal nucleotidyltransferase (NT) domain responsible for UTase activity, a central HD domain that encodes UR activity, and two C-terminal ACT domains that seem to have a role in glutamine sensing.</text>
</comment>
<evidence type="ECO:0000259" key="10">
    <source>
        <dbReference type="PROSITE" id="PS51831"/>
    </source>
</evidence>
<dbReference type="EC" id="2.7.7.59" evidence="8"/>
<dbReference type="EMBL" id="JBHUHT010000029">
    <property type="protein sequence ID" value="MFD2097801.1"/>
    <property type="molecule type" value="Genomic_DNA"/>
</dbReference>
<dbReference type="InterPro" id="IPR013546">
    <property type="entry name" value="PII_UdlTrfase/GS_AdlTrfase"/>
</dbReference>
<evidence type="ECO:0000259" key="9">
    <source>
        <dbReference type="PROSITE" id="PS51671"/>
    </source>
</evidence>
<evidence type="ECO:0000313" key="11">
    <source>
        <dbReference type="EMBL" id="MFD2097801.1"/>
    </source>
</evidence>
<reference evidence="12" key="1">
    <citation type="journal article" date="2019" name="Int. J. Syst. Evol. Microbiol.">
        <title>The Global Catalogue of Microorganisms (GCM) 10K type strain sequencing project: providing services to taxonomists for standard genome sequencing and annotation.</title>
        <authorList>
            <consortium name="The Broad Institute Genomics Platform"/>
            <consortium name="The Broad Institute Genome Sequencing Center for Infectious Disease"/>
            <person name="Wu L."/>
            <person name="Ma J."/>
        </authorList>
    </citation>
    <scope>NUCLEOTIDE SEQUENCE [LARGE SCALE GENOMIC DNA]</scope>
    <source>
        <strain evidence="12">CGMCC 1.10992</strain>
    </source>
</reference>
<dbReference type="InterPro" id="IPR003607">
    <property type="entry name" value="HD/PDEase_dom"/>
</dbReference>
<evidence type="ECO:0000256" key="8">
    <source>
        <dbReference type="HAMAP-Rule" id="MF_00277"/>
    </source>
</evidence>
<proteinExistence type="inferred from homology"/>
<evidence type="ECO:0000256" key="3">
    <source>
        <dbReference type="ARBA" id="ARBA00022737"/>
    </source>
</evidence>
<evidence type="ECO:0000256" key="4">
    <source>
        <dbReference type="ARBA" id="ARBA00022801"/>
    </source>
</evidence>
<dbReference type="InterPro" id="IPR006674">
    <property type="entry name" value="HD_domain"/>
</dbReference>
<dbReference type="PANTHER" id="PTHR47320">
    <property type="entry name" value="BIFUNCTIONAL URIDYLYLTRANSFERASE/URIDYLYL-REMOVING ENZYME"/>
    <property type="match status" value="1"/>
</dbReference>
<dbReference type="Gene3D" id="1.20.120.330">
    <property type="entry name" value="Nucleotidyltransferases domain 2"/>
    <property type="match status" value="1"/>
</dbReference>
<dbReference type="PIRSF" id="PIRSF006288">
    <property type="entry name" value="PII_uridyltransf"/>
    <property type="match status" value="1"/>
</dbReference>
<dbReference type="SUPFAM" id="SSF109604">
    <property type="entry name" value="HD-domain/PDEase-like"/>
    <property type="match status" value="1"/>
</dbReference>
<dbReference type="Pfam" id="PF01909">
    <property type="entry name" value="NTP_transf_2"/>
    <property type="match status" value="1"/>
</dbReference>
<dbReference type="CDD" id="cd04899">
    <property type="entry name" value="ACT_ACR-UUR-like_2"/>
    <property type="match status" value="1"/>
</dbReference>
<feature type="region of interest" description="Uridylyltransferase" evidence="8">
    <location>
        <begin position="1"/>
        <end position="338"/>
    </location>
</feature>
<comment type="caution">
    <text evidence="11">The sequence shown here is derived from an EMBL/GenBank/DDBJ whole genome shotgun (WGS) entry which is preliminary data.</text>
</comment>
<dbReference type="NCBIfam" id="NF002487">
    <property type="entry name" value="PRK01759.1"/>
    <property type="match status" value="1"/>
</dbReference>
<comment type="catalytic activity">
    <reaction evidence="7">
        <text>guanosine 3',5'-bis(diphosphate) + H2O = GDP + diphosphate + H(+)</text>
        <dbReference type="Rhea" id="RHEA:14253"/>
        <dbReference type="ChEBI" id="CHEBI:15377"/>
        <dbReference type="ChEBI" id="CHEBI:15378"/>
        <dbReference type="ChEBI" id="CHEBI:33019"/>
        <dbReference type="ChEBI" id="CHEBI:58189"/>
        <dbReference type="ChEBI" id="CHEBI:77828"/>
        <dbReference type="EC" id="3.1.7.2"/>
    </reaction>
</comment>
<feature type="region of interest" description="Uridylyl-removing" evidence="8">
    <location>
        <begin position="339"/>
        <end position="697"/>
    </location>
</feature>
<keyword evidence="1 8" id="KW-0808">Transferase</keyword>
<keyword evidence="4 8" id="KW-0378">Hydrolase</keyword>
<organism evidence="11 12">
    <name type="scientific">Corallincola platygyrae</name>
    <dbReference type="NCBI Taxonomy" id="1193278"/>
    <lineage>
        <taxon>Bacteria</taxon>
        <taxon>Pseudomonadati</taxon>
        <taxon>Pseudomonadota</taxon>
        <taxon>Gammaproteobacteria</taxon>
        <taxon>Alteromonadales</taxon>
        <taxon>Psychromonadaceae</taxon>
        <taxon>Corallincola</taxon>
    </lineage>
</organism>
<evidence type="ECO:0000256" key="6">
    <source>
        <dbReference type="ARBA" id="ARBA00023268"/>
    </source>
</evidence>
<dbReference type="PROSITE" id="PS51831">
    <property type="entry name" value="HD"/>
    <property type="match status" value="1"/>
</dbReference>
<comment type="activity regulation">
    <text evidence="8">Uridylyltransferase (UTase) activity is inhibited by glutamine, while glutamine activates uridylyl-removing (UR) activity.</text>
</comment>
<evidence type="ECO:0000256" key="5">
    <source>
        <dbReference type="ARBA" id="ARBA00022842"/>
    </source>
</evidence>
<dbReference type="InterPro" id="IPR045865">
    <property type="entry name" value="ACT-like_dom_sf"/>
</dbReference>
<dbReference type="CDD" id="cd00077">
    <property type="entry name" value="HDc"/>
    <property type="match status" value="1"/>
</dbReference>
<dbReference type="EC" id="3.1.4.-" evidence="8"/>
<dbReference type="CDD" id="cd05401">
    <property type="entry name" value="NT_GlnE_GlnD_like"/>
    <property type="match status" value="1"/>
</dbReference>
<comment type="function">
    <text evidence="8">Modifies, by uridylylation and deuridylylation, the PII regulatory proteins (GlnB and homologs), in response to the nitrogen status of the cell that GlnD senses through the glutamine level. Under low glutamine levels, catalyzes the conversion of the PII proteins and UTP to PII-UMP and PPi, while under higher glutamine levels, GlnD hydrolyzes PII-UMP to PII and UMP (deuridylylation). Thus, controls uridylylation state and activity of the PII proteins, and plays an important role in the regulation of nitrogen metabolism.</text>
</comment>
<dbReference type="InterPro" id="IPR002912">
    <property type="entry name" value="ACT_dom"/>
</dbReference>
<evidence type="ECO:0000313" key="12">
    <source>
        <dbReference type="Proteomes" id="UP001597380"/>
    </source>
</evidence>
<dbReference type="InterPro" id="IPR010043">
    <property type="entry name" value="UTase/UR"/>
</dbReference>
<protein>
    <recommendedName>
        <fullName evidence="8">Bifunctional uridylyltransferase/uridylyl-removing enzyme</fullName>
        <shortName evidence="8">UTase/UR</shortName>
    </recommendedName>
    <alternativeName>
        <fullName evidence="8">Bifunctional [protein-PII] modification enzyme</fullName>
    </alternativeName>
    <alternativeName>
        <fullName evidence="8">Bifunctional nitrogen sensor protein</fullName>
    </alternativeName>
    <domain>
        <recommendedName>
            <fullName evidence="8">[Protein-PII] uridylyltransferase</fullName>
            <shortName evidence="8">PII uridylyltransferase</shortName>
            <shortName evidence="8">UTase</shortName>
            <ecNumber evidence="8">2.7.7.59</ecNumber>
        </recommendedName>
    </domain>
    <domain>
        <recommendedName>
            <fullName evidence="8">[Protein-PII]-UMP uridylyl-removing enzyme</fullName>
            <shortName evidence="8">UR</shortName>
            <ecNumber evidence="8">3.1.4.-</ecNumber>
        </recommendedName>
    </domain>
</protein>
<dbReference type="RefSeq" id="WP_345342091.1">
    <property type="nucleotide sequence ID" value="NZ_BAABLI010000033.1"/>
</dbReference>
<comment type="catalytic activity">
    <reaction evidence="8">
        <text>[protein-PII]-L-tyrosine + UTP = [protein-PII]-uridylyl-L-tyrosine + diphosphate</text>
        <dbReference type="Rhea" id="RHEA:13673"/>
        <dbReference type="Rhea" id="RHEA-COMP:12147"/>
        <dbReference type="Rhea" id="RHEA-COMP:12148"/>
        <dbReference type="ChEBI" id="CHEBI:33019"/>
        <dbReference type="ChEBI" id="CHEBI:46398"/>
        <dbReference type="ChEBI" id="CHEBI:46858"/>
        <dbReference type="ChEBI" id="CHEBI:90602"/>
        <dbReference type="EC" id="2.7.7.59"/>
    </reaction>
</comment>
<dbReference type="PROSITE" id="PS51671">
    <property type="entry name" value="ACT"/>
    <property type="match status" value="2"/>
</dbReference>
<keyword evidence="3" id="KW-0677">Repeat</keyword>
<dbReference type="GO" id="GO:0008773">
    <property type="term" value="F:[protein-PII] uridylyltransferase activity"/>
    <property type="evidence" value="ECO:0007669"/>
    <property type="project" value="UniProtKB-EC"/>
</dbReference>
<accession>A0ABW4XQG6</accession>
<dbReference type="SUPFAM" id="SSF55021">
    <property type="entry name" value="ACT-like"/>
    <property type="match status" value="2"/>
</dbReference>
<evidence type="ECO:0000256" key="2">
    <source>
        <dbReference type="ARBA" id="ARBA00022695"/>
    </source>
</evidence>
<dbReference type="Proteomes" id="UP001597380">
    <property type="component" value="Unassembled WGS sequence"/>
</dbReference>
<gene>
    <name evidence="8 11" type="primary">glnD</name>
    <name evidence="11" type="ORF">ACFSJ3_17555</name>
</gene>
<feature type="domain" description="ACT" evidence="9">
    <location>
        <begin position="698"/>
        <end position="782"/>
    </location>
</feature>
<comment type="catalytic activity">
    <reaction evidence="8">
        <text>[protein-PII]-uridylyl-L-tyrosine + H2O = [protein-PII]-L-tyrosine + UMP + H(+)</text>
        <dbReference type="Rhea" id="RHEA:48600"/>
        <dbReference type="Rhea" id="RHEA-COMP:12147"/>
        <dbReference type="Rhea" id="RHEA-COMP:12148"/>
        <dbReference type="ChEBI" id="CHEBI:15377"/>
        <dbReference type="ChEBI" id="CHEBI:15378"/>
        <dbReference type="ChEBI" id="CHEBI:46858"/>
        <dbReference type="ChEBI" id="CHEBI:57865"/>
        <dbReference type="ChEBI" id="CHEBI:90602"/>
    </reaction>
</comment>
<dbReference type="NCBIfam" id="TIGR01693">
    <property type="entry name" value="UTase_glnD"/>
    <property type="match status" value="1"/>
</dbReference>
<keyword evidence="12" id="KW-1185">Reference proteome</keyword>
<dbReference type="SMART" id="SM00471">
    <property type="entry name" value="HDc"/>
    <property type="match status" value="1"/>
</dbReference>
<dbReference type="SUPFAM" id="SSF81301">
    <property type="entry name" value="Nucleotidyltransferase"/>
    <property type="match status" value="1"/>
</dbReference>
<dbReference type="SUPFAM" id="SSF81593">
    <property type="entry name" value="Nucleotidyltransferase substrate binding subunit/domain"/>
    <property type="match status" value="1"/>
</dbReference>
<dbReference type="HAMAP" id="MF_00277">
    <property type="entry name" value="PII_uridylyl_transf"/>
    <property type="match status" value="1"/>
</dbReference>
<comment type="cofactor">
    <cofactor evidence="8">
        <name>Mg(2+)</name>
        <dbReference type="ChEBI" id="CHEBI:18420"/>
    </cofactor>
</comment>
<keyword evidence="6 8" id="KW-0511">Multifunctional enzyme</keyword>
<dbReference type="Gene3D" id="1.10.3210.10">
    <property type="entry name" value="Hypothetical protein af1432"/>
    <property type="match status" value="1"/>
</dbReference>
<keyword evidence="5 8" id="KW-0460">Magnesium</keyword>
<dbReference type="Pfam" id="PF08335">
    <property type="entry name" value="GlnD_UR_UTase"/>
    <property type="match status" value="1"/>
</dbReference>
<dbReference type="PANTHER" id="PTHR47320:SF1">
    <property type="entry name" value="BIFUNCTIONAL URIDYLYLTRANSFERASE_URIDYLYL-REMOVING ENZYME"/>
    <property type="match status" value="1"/>
</dbReference>
<dbReference type="CDD" id="cd04900">
    <property type="entry name" value="ACT_UUR-like_1"/>
    <property type="match status" value="1"/>
</dbReference>
<feature type="domain" description="ACT" evidence="9">
    <location>
        <begin position="806"/>
        <end position="879"/>
    </location>
</feature>
<sequence>MSTKELKEIINAVNDLADQGRVAEFRQANTDFLTWLKAQYQAGESVNNLVLGRSRFVDALLSALWQRCGLDQVKDLSLIAVGGYGRGELHPNSDVDILVLAKRQIPESAKSQISEFITWLWDVRLEIGQAVRSVKECIQLGKSDITIGTNLLESRLICGASEPFDKLQDAVQSKRFWPSDALYQAKLEEQLKRHEQFHDTGYNLEPNVKSNPGGLRDIQTIGWVAKSHFNANSLQELIGHGFLTEDEHQELMECQSFLWQVRFILHITTERSENRLLFEHQPKVASALGYCDEGNVAVEKMMKRFYQTIRRVRELNDMLMQLFDQAILGSHNKAKIYPIDQGFQRRGEMIEILDDGLFQSRPESMLELFLHIADDPAIKGISAQTIRQLRIARRSFSGYLVDHPSFRRLFNQLLKHPRGMGRPISRMHKHSMLALYFPLWQQIMGQMQFDLFHAYTVDEHTYRLLQNMYHFLRPREQHNFPLCSELLRKMRKPELLFLAGLFHDIAKGRGGDHSELGAVDAKAFCLQHGFPEKDADIVAWLVESHLLMSVTAQKRDIYDPDVVKEFAEKVGDEKRLDYLYCLTVADINATNDNLWNTWKAALLRELYFATQSLFRHGLEQHYDANAQQVSATRDDARAALIQRFPEGRVDELLGRLFDDYFQRHTAEQIAWHGREILNHTGSEPLILISKQMTRGGTEIFIYTKDCQGLFAKTVGLLDRKGLNIHDAQIMSTRDNHTLDSFVVLEQDGEPLTAPHRVEEIKTELLEVLVCDSKSTEATRRPPRAMRHFSVPTQVKFLDTEDHSRTMLELVALDYPGLLATLGDIFEEHEVYLQAAKITTIGERAEDFFILTGAKGAGMEASARDALQQALEERINQSIE</sequence>
<dbReference type="Pfam" id="PF01966">
    <property type="entry name" value="HD"/>
    <property type="match status" value="1"/>
</dbReference>
<dbReference type="InterPro" id="IPR002934">
    <property type="entry name" value="Polymerase_NTP_transf_dom"/>
</dbReference>
<keyword evidence="2 8" id="KW-0548">Nucleotidyltransferase</keyword>
<name>A0ABW4XQG6_9GAMM</name>
<feature type="domain" description="HD" evidence="10">
    <location>
        <begin position="457"/>
        <end position="579"/>
    </location>
</feature>